<dbReference type="CDD" id="cd07185">
    <property type="entry name" value="OmpA_C-like"/>
    <property type="match status" value="1"/>
</dbReference>
<evidence type="ECO:0000313" key="11">
    <source>
        <dbReference type="EMBL" id="SFV75169.1"/>
    </source>
</evidence>
<dbReference type="InterPro" id="IPR003367">
    <property type="entry name" value="Thrombospondin_3-like_rpt"/>
</dbReference>
<organism evidence="11">
    <name type="scientific">hydrothermal vent metagenome</name>
    <dbReference type="NCBI Taxonomy" id="652676"/>
    <lineage>
        <taxon>unclassified sequences</taxon>
        <taxon>metagenomes</taxon>
        <taxon>ecological metagenomes</taxon>
    </lineage>
</organism>
<dbReference type="EMBL" id="FPHP01000018">
    <property type="protein sequence ID" value="SFV75169.1"/>
    <property type="molecule type" value="Genomic_DNA"/>
</dbReference>
<evidence type="ECO:0000256" key="4">
    <source>
        <dbReference type="ARBA" id="ARBA00022692"/>
    </source>
</evidence>
<protein>
    <submittedName>
        <fullName evidence="11">Outer membrane protein A</fullName>
    </submittedName>
</protein>
<dbReference type="InterPro" id="IPR006664">
    <property type="entry name" value="OMP_bac"/>
</dbReference>
<evidence type="ECO:0000256" key="2">
    <source>
        <dbReference type="ARBA" id="ARBA00022448"/>
    </source>
</evidence>
<feature type="domain" description="OmpA-like" evidence="10">
    <location>
        <begin position="362"/>
        <end position="477"/>
    </location>
</feature>
<dbReference type="InterPro" id="IPR027385">
    <property type="entry name" value="Beta-barrel_OMP"/>
</dbReference>
<dbReference type="AlphaFoldDB" id="A0A1W1D3G4"/>
<dbReference type="PANTHER" id="PTHR30329:SF21">
    <property type="entry name" value="LIPOPROTEIN YIAD-RELATED"/>
    <property type="match status" value="1"/>
</dbReference>
<dbReference type="GO" id="GO:0005509">
    <property type="term" value="F:calcium ion binding"/>
    <property type="evidence" value="ECO:0007669"/>
    <property type="project" value="InterPro"/>
</dbReference>
<evidence type="ECO:0000256" key="5">
    <source>
        <dbReference type="ARBA" id="ARBA00022729"/>
    </source>
</evidence>
<dbReference type="PRINTS" id="PR01021">
    <property type="entry name" value="OMPADOMAIN"/>
</dbReference>
<dbReference type="SUPFAM" id="SSF103647">
    <property type="entry name" value="TSP type-3 repeat"/>
    <property type="match status" value="1"/>
</dbReference>
<keyword evidence="5" id="KW-0732">Signal</keyword>
<reference evidence="11" key="1">
    <citation type="submission" date="2016-10" db="EMBL/GenBank/DDBJ databases">
        <authorList>
            <person name="de Groot N.N."/>
        </authorList>
    </citation>
    <scope>NUCLEOTIDE SEQUENCE</scope>
</reference>
<name>A0A1W1D3G4_9ZZZZ</name>
<dbReference type="Pfam" id="PF13505">
    <property type="entry name" value="OMP_b-brl"/>
    <property type="match status" value="1"/>
</dbReference>
<evidence type="ECO:0000256" key="8">
    <source>
        <dbReference type="ARBA" id="ARBA00023136"/>
    </source>
</evidence>
<keyword evidence="7" id="KW-0626">Porin</keyword>
<accession>A0A1W1D3G4</accession>
<dbReference type="InterPro" id="IPR050330">
    <property type="entry name" value="Bact_OuterMem_StrucFunc"/>
</dbReference>
<dbReference type="Gene3D" id="3.30.1330.60">
    <property type="entry name" value="OmpA-like domain"/>
    <property type="match status" value="1"/>
</dbReference>
<dbReference type="Gene3D" id="2.40.160.20">
    <property type="match status" value="1"/>
</dbReference>
<evidence type="ECO:0000256" key="1">
    <source>
        <dbReference type="ARBA" id="ARBA00004571"/>
    </source>
</evidence>
<dbReference type="InterPro" id="IPR036737">
    <property type="entry name" value="OmpA-like_sf"/>
</dbReference>
<sequence length="477" mass="53405">MKKLLLLPAVFAGSLIASTPNYEVSALLGYNMTEEEPQRIKSDLLFGSQLQLNKFSYYHIIPELALLYSSTNYDDISSTQVGVFRIGINGVYEYKKFKKTVIPTLKLGMGYSIVSEAKHNTSSSPFTNLGLGVKVPINAQLSFKLEYAYMIDIQTDRYDQNHAFLAGVSYSFSQFFQKKSDFFHLSDDDTSTINIEKETDIEEKTSVKHKAVIEDDDKDGVPNYLDKCTKTPAGVEVDRYGCQMDHDYDMDGVKDSVDKCLYTPEGAEVYSNGCQVDKDSDGDGIKDSRDQCMRTPEGVEVDTFGCRIDKDSDGDGIKDSRDECPNTPKGTKVDTKGCNIVKEKTIPQQFLAPTQEKKKIKHSKYQKLTGLTIKFKYKSFDITDDSKESIDLLTKLLNDNPSYNVKIVGYTDNVGSAKYNKKLSLKRALAIKELLVENGIEEERIQAIGMGEANPIASNATSEGRAKNRRIEIILIK</sequence>
<evidence type="ECO:0000256" key="9">
    <source>
        <dbReference type="ARBA" id="ARBA00023237"/>
    </source>
</evidence>
<comment type="subcellular location">
    <subcellularLocation>
        <location evidence="1">Cell outer membrane</location>
        <topology evidence="1">Multi-pass membrane protein</topology>
    </subcellularLocation>
</comment>
<evidence type="ECO:0000256" key="7">
    <source>
        <dbReference type="ARBA" id="ARBA00023114"/>
    </source>
</evidence>
<dbReference type="InterPro" id="IPR028974">
    <property type="entry name" value="TSP_type-3_rpt"/>
</dbReference>
<keyword evidence="2" id="KW-0813">Transport</keyword>
<gene>
    <name evidence="11" type="ORF">MNB_SM-3-1258</name>
</gene>
<dbReference type="GO" id="GO:0006811">
    <property type="term" value="P:monoatomic ion transport"/>
    <property type="evidence" value="ECO:0007669"/>
    <property type="project" value="UniProtKB-KW"/>
</dbReference>
<dbReference type="PANTHER" id="PTHR30329">
    <property type="entry name" value="STATOR ELEMENT OF FLAGELLAR MOTOR COMPLEX"/>
    <property type="match status" value="1"/>
</dbReference>
<dbReference type="GO" id="GO:0007155">
    <property type="term" value="P:cell adhesion"/>
    <property type="evidence" value="ECO:0007669"/>
    <property type="project" value="InterPro"/>
</dbReference>
<keyword evidence="8" id="KW-0472">Membrane</keyword>
<dbReference type="PROSITE" id="PS51123">
    <property type="entry name" value="OMPA_2"/>
    <property type="match status" value="1"/>
</dbReference>
<keyword evidence="3" id="KW-1134">Transmembrane beta strand</keyword>
<dbReference type="Pfam" id="PF02412">
    <property type="entry name" value="TSP_3"/>
    <property type="match status" value="4"/>
</dbReference>
<proteinExistence type="predicted"/>
<dbReference type="Pfam" id="PF00691">
    <property type="entry name" value="OmpA"/>
    <property type="match status" value="1"/>
</dbReference>
<keyword evidence="4" id="KW-0812">Transmembrane</keyword>
<dbReference type="InterPro" id="IPR006665">
    <property type="entry name" value="OmpA-like"/>
</dbReference>
<evidence type="ECO:0000259" key="10">
    <source>
        <dbReference type="PROSITE" id="PS51123"/>
    </source>
</evidence>
<dbReference type="Gene3D" id="4.10.1080.10">
    <property type="entry name" value="TSP type-3 repeat"/>
    <property type="match status" value="1"/>
</dbReference>
<dbReference type="InterPro" id="IPR011250">
    <property type="entry name" value="OMP/PagP_B-barrel"/>
</dbReference>
<dbReference type="SUPFAM" id="SSF56925">
    <property type="entry name" value="OMPA-like"/>
    <property type="match status" value="1"/>
</dbReference>
<dbReference type="GO" id="GO:0015288">
    <property type="term" value="F:porin activity"/>
    <property type="evidence" value="ECO:0007669"/>
    <property type="project" value="UniProtKB-KW"/>
</dbReference>
<evidence type="ECO:0000256" key="3">
    <source>
        <dbReference type="ARBA" id="ARBA00022452"/>
    </source>
</evidence>
<keyword evidence="6" id="KW-0406">Ion transport</keyword>
<dbReference type="GO" id="GO:0009279">
    <property type="term" value="C:cell outer membrane"/>
    <property type="evidence" value="ECO:0007669"/>
    <property type="project" value="UniProtKB-SubCell"/>
</dbReference>
<dbReference type="SUPFAM" id="SSF103088">
    <property type="entry name" value="OmpA-like"/>
    <property type="match status" value="1"/>
</dbReference>
<evidence type="ECO:0000256" key="6">
    <source>
        <dbReference type="ARBA" id="ARBA00023065"/>
    </source>
</evidence>
<keyword evidence="9" id="KW-0998">Cell outer membrane</keyword>
<dbReference type="GO" id="GO:0046930">
    <property type="term" value="C:pore complex"/>
    <property type="evidence" value="ECO:0007669"/>
    <property type="project" value="UniProtKB-KW"/>
</dbReference>